<proteinExistence type="predicted"/>
<keyword evidence="1" id="KW-0732">Signal</keyword>
<name>A0AAW0TC49_SCYPA</name>
<evidence type="ECO:0000256" key="1">
    <source>
        <dbReference type="ARBA" id="ARBA00022729"/>
    </source>
</evidence>
<evidence type="ECO:0000313" key="3">
    <source>
        <dbReference type="EMBL" id="KAK8385079.1"/>
    </source>
</evidence>
<comment type="caution">
    <text evidence="3">The sequence shown here is derived from an EMBL/GenBank/DDBJ whole genome shotgun (WGS) entry which is preliminary data.</text>
</comment>
<feature type="domain" description="PLAC" evidence="2">
    <location>
        <begin position="21"/>
        <end position="65"/>
    </location>
</feature>
<evidence type="ECO:0000259" key="2">
    <source>
        <dbReference type="PROSITE" id="PS50900"/>
    </source>
</evidence>
<sequence>MTSGGFSVLKHHSAPHQLAGPVYPCKDSTFPGSPGYDVCQAAVRFNRCRLQTVAYHCCHTCTSHNKLPEMGPWRYENASRVVNTLDVLRFFTLCSWEGNKTLLTKKPANKILLTKKPANKILLTKKPAKKTLLTKKLANKTLLTKKPANKTLLTKKPANKTLLTKKPANKILLTKKPAKKTLLTKKLAMKTLLMKAAVGARVLRDLSDE</sequence>
<protein>
    <recommendedName>
        <fullName evidence="2">PLAC domain-containing protein</fullName>
    </recommendedName>
</protein>
<dbReference type="PROSITE" id="PS50900">
    <property type="entry name" value="PLAC"/>
    <property type="match status" value="1"/>
</dbReference>
<evidence type="ECO:0000313" key="4">
    <source>
        <dbReference type="Proteomes" id="UP001487740"/>
    </source>
</evidence>
<dbReference type="EMBL" id="JARAKH010000033">
    <property type="protein sequence ID" value="KAK8385079.1"/>
    <property type="molecule type" value="Genomic_DNA"/>
</dbReference>
<dbReference type="Proteomes" id="UP001487740">
    <property type="component" value="Unassembled WGS sequence"/>
</dbReference>
<gene>
    <name evidence="3" type="ORF">O3P69_012109</name>
</gene>
<reference evidence="3 4" key="1">
    <citation type="submission" date="2023-03" db="EMBL/GenBank/DDBJ databases">
        <title>High-quality genome of Scylla paramamosain provides insights in environmental adaptation.</title>
        <authorList>
            <person name="Zhang L."/>
        </authorList>
    </citation>
    <scope>NUCLEOTIDE SEQUENCE [LARGE SCALE GENOMIC DNA]</scope>
    <source>
        <strain evidence="3">LZ_2023a</strain>
        <tissue evidence="3">Muscle</tissue>
    </source>
</reference>
<keyword evidence="4" id="KW-1185">Reference proteome</keyword>
<accession>A0AAW0TC49</accession>
<dbReference type="AlphaFoldDB" id="A0AAW0TC49"/>
<organism evidence="3 4">
    <name type="scientific">Scylla paramamosain</name>
    <name type="common">Mud crab</name>
    <dbReference type="NCBI Taxonomy" id="85552"/>
    <lineage>
        <taxon>Eukaryota</taxon>
        <taxon>Metazoa</taxon>
        <taxon>Ecdysozoa</taxon>
        <taxon>Arthropoda</taxon>
        <taxon>Crustacea</taxon>
        <taxon>Multicrustacea</taxon>
        <taxon>Malacostraca</taxon>
        <taxon>Eumalacostraca</taxon>
        <taxon>Eucarida</taxon>
        <taxon>Decapoda</taxon>
        <taxon>Pleocyemata</taxon>
        <taxon>Brachyura</taxon>
        <taxon>Eubrachyura</taxon>
        <taxon>Portunoidea</taxon>
        <taxon>Portunidae</taxon>
        <taxon>Portuninae</taxon>
        <taxon>Scylla</taxon>
    </lineage>
</organism>
<dbReference type="InterPro" id="IPR010909">
    <property type="entry name" value="PLAC"/>
</dbReference>